<feature type="transmembrane region" description="Helical" evidence="10">
    <location>
        <begin position="52"/>
        <end position="69"/>
    </location>
</feature>
<dbReference type="GO" id="GO:0005254">
    <property type="term" value="F:chloride channel activity"/>
    <property type="evidence" value="ECO:0007669"/>
    <property type="project" value="UniProtKB-KW"/>
</dbReference>
<dbReference type="PANTHER" id="PTHR43427">
    <property type="entry name" value="CHLORIDE CHANNEL PROTEIN CLC-E"/>
    <property type="match status" value="1"/>
</dbReference>
<feature type="transmembrane region" description="Helical" evidence="10">
    <location>
        <begin position="147"/>
        <end position="172"/>
    </location>
</feature>
<sequence>MKRQKVQAHNYFKLIISSLFIGIIASILGLTLKKITELCQEHIFEFAEKTNAYLFIILPTIGITAIYFLRKYLFKNRKNKGITEIYKTVDQRKDHLPFFKIPSHYINGFLTVIFGGSTGIEVSTVVATATVGNSVYEKQFAANVYKLELICAGVVAGVAVLFGNPLVGCLFALEVIARKINKTLLISCVSAAVVAWVFLHFFPSKPLISLPVREWNWVAVPFMIILSLISGTLSVYFTLLVIKIKNFFSGIHNNFLRVNLGALAVGGLICLFPFLYGDSYHSLNALIGHPQNYSVLFILALVLLKPLASSLTLGAGGDGGVFAPSIVAGAYLGLAFAIICNTFFGTTLVYLNFALVGIAATLSAAVYAPFTALILTCSLVPNGYELFFPILLGSLIAKKTAEKIIPYNVYTYVPKS</sequence>
<evidence type="ECO:0000313" key="13">
    <source>
        <dbReference type="Proteomes" id="UP000285906"/>
    </source>
</evidence>
<dbReference type="Proteomes" id="UP000285906">
    <property type="component" value="Unassembled WGS sequence"/>
</dbReference>
<keyword evidence="14" id="KW-1185">Reference proteome</keyword>
<evidence type="ECO:0000256" key="6">
    <source>
        <dbReference type="ARBA" id="ARBA00023136"/>
    </source>
</evidence>
<keyword evidence="6 10" id="KW-0472">Membrane</keyword>
<dbReference type="InterPro" id="IPR001807">
    <property type="entry name" value="ClC"/>
</dbReference>
<keyword evidence="3 10" id="KW-0812">Transmembrane</keyword>
<evidence type="ECO:0000256" key="4">
    <source>
        <dbReference type="ARBA" id="ARBA00022989"/>
    </source>
</evidence>
<evidence type="ECO:0000256" key="2">
    <source>
        <dbReference type="ARBA" id="ARBA00022448"/>
    </source>
</evidence>
<feature type="transmembrane region" description="Helical" evidence="10">
    <location>
        <begin position="254"/>
        <end position="275"/>
    </location>
</feature>
<reference evidence="12 13" key="2">
    <citation type="submission" date="2018-09" db="EMBL/GenBank/DDBJ databases">
        <title>Genomic Encyclopedia of Archaeal and Bacterial Type Strains, Phase II (KMG-II): from individual species to whole genera.</title>
        <authorList>
            <person name="Goeker M."/>
        </authorList>
    </citation>
    <scope>NUCLEOTIDE SEQUENCE [LARGE SCALE GENOMIC DNA]</scope>
    <source>
        <strain evidence="12 13">DSM 27620</strain>
    </source>
</reference>
<dbReference type="SUPFAM" id="SSF81340">
    <property type="entry name" value="Clc chloride channel"/>
    <property type="match status" value="1"/>
</dbReference>
<accession>A0A420D9S5</accession>
<dbReference type="GO" id="GO:0034707">
    <property type="term" value="C:chloride channel complex"/>
    <property type="evidence" value="ECO:0007669"/>
    <property type="project" value="UniProtKB-KW"/>
</dbReference>
<evidence type="ECO:0000256" key="8">
    <source>
        <dbReference type="ARBA" id="ARBA00023214"/>
    </source>
</evidence>
<evidence type="ECO:0000256" key="7">
    <source>
        <dbReference type="ARBA" id="ARBA00023173"/>
    </source>
</evidence>
<comment type="subcellular location">
    <subcellularLocation>
        <location evidence="1">Membrane</location>
        <topology evidence="1">Multi-pass membrane protein</topology>
    </subcellularLocation>
</comment>
<evidence type="ECO:0000313" key="14">
    <source>
        <dbReference type="Proteomes" id="UP000658202"/>
    </source>
</evidence>
<dbReference type="PANTHER" id="PTHR43427:SF6">
    <property type="entry name" value="CHLORIDE CHANNEL PROTEIN CLC-E"/>
    <property type="match status" value="1"/>
</dbReference>
<reference evidence="11" key="4">
    <citation type="submission" date="2024-05" db="EMBL/GenBank/DDBJ databases">
        <authorList>
            <person name="Sun Q."/>
            <person name="Sedlacek I."/>
        </authorList>
    </citation>
    <scope>NUCLEOTIDE SEQUENCE</scope>
    <source>
        <strain evidence="11">CCM 8490</strain>
    </source>
</reference>
<evidence type="ECO:0000313" key="12">
    <source>
        <dbReference type="EMBL" id="RKE87729.1"/>
    </source>
</evidence>
<dbReference type="EMBL" id="BMCW01000003">
    <property type="protein sequence ID" value="GGG57450.1"/>
    <property type="molecule type" value="Genomic_DNA"/>
</dbReference>
<proteinExistence type="predicted"/>
<dbReference type="InterPro" id="IPR014743">
    <property type="entry name" value="Cl-channel_core"/>
</dbReference>
<reference evidence="14" key="3">
    <citation type="journal article" date="2019" name="Int. J. Syst. Evol. Microbiol.">
        <title>The Global Catalogue of Microorganisms (GCM) 10K type strain sequencing project: providing services to taxonomists for standard genome sequencing and annotation.</title>
        <authorList>
            <consortium name="The Broad Institute Genomics Platform"/>
            <consortium name="The Broad Institute Genome Sequencing Center for Infectious Disease"/>
            <person name="Wu L."/>
            <person name="Ma J."/>
        </authorList>
    </citation>
    <scope>NUCLEOTIDE SEQUENCE [LARGE SCALE GENOMIC DNA]</scope>
    <source>
        <strain evidence="14">CCM 8490</strain>
    </source>
</reference>
<dbReference type="OrthoDB" id="9812438at2"/>
<gene>
    <name evidence="12" type="ORF">BXY58_1863</name>
    <name evidence="11" type="ORF">GCM10007332_18960</name>
</gene>
<evidence type="ECO:0000256" key="3">
    <source>
        <dbReference type="ARBA" id="ARBA00022692"/>
    </source>
</evidence>
<dbReference type="Pfam" id="PF00654">
    <property type="entry name" value="Voltage_CLC"/>
    <property type="match status" value="1"/>
</dbReference>
<evidence type="ECO:0000313" key="11">
    <source>
        <dbReference type="EMBL" id="GGG57450.1"/>
    </source>
</evidence>
<feature type="transmembrane region" description="Helical" evidence="10">
    <location>
        <begin position="105"/>
        <end position="127"/>
    </location>
</feature>
<keyword evidence="2" id="KW-0813">Transport</keyword>
<feature type="transmembrane region" description="Helical" evidence="10">
    <location>
        <begin position="12"/>
        <end position="32"/>
    </location>
</feature>
<keyword evidence="4 10" id="KW-1133">Transmembrane helix</keyword>
<evidence type="ECO:0000256" key="5">
    <source>
        <dbReference type="ARBA" id="ARBA00023065"/>
    </source>
</evidence>
<protein>
    <submittedName>
        <fullName evidence="12">CIC family chloride channel protein</fullName>
    </submittedName>
</protein>
<keyword evidence="8" id="KW-0868">Chloride</keyword>
<dbReference type="EMBL" id="RAQH01000004">
    <property type="protein sequence ID" value="RKE87729.1"/>
    <property type="molecule type" value="Genomic_DNA"/>
</dbReference>
<organism evidence="12 13">
    <name type="scientific">Epilithonimonas arachidiradicis</name>
    <dbReference type="NCBI Taxonomy" id="1617282"/>
    <lineage>
        <taxon>Bacteria</taxon>
        <taxon>Pseudomonadati</taxon>
        <taxon>Bacteroidota</taxon>
        <taxon>Flavobacteriia</taxon>
        <taxon>Flavobacteriales</taxon>
        <taxon>Weeksellaceae</taxon>
        <taxon>Chryseobacterium group</taxon>
        <taxon>Epilithonimonas</taxon>
    </lineage>
</organism>
<evidence type="ECO:0000256" key="10">
    <source>
        <dbReference type="SAM" id="Phobius"/>
    </source>
</evidence>
<feature type="transmembrane region" description="Helical" evidence="10">
    <location>
        <begin position="321"/>
        <end position="344"/>
    </location>
</feature>
<name>A0A420D9S5_9FLAO</name>
<dbReference type="Gene3D" id="1.10.3080.10">
    <property type="entry name" value="Clc chloride channel"/>
    <property type="match status" value="1"/>
</dbReference>
<feature type="transmembrane region" description="Helical" evidence="10">
    <location>
        <begin position="184"/>
        <end position="202"/>
    </location>
</feature>
<feature type="transmembrane region" description="Helical" evidence="10">
    <location>
        <begin position="350"/>
        <end position="375"/>
    </location>
</feature>
<evidence type="ECO:0000256" key="9">
    <source>
        <dbReference type="ARBA" id="ARBA00023303"/>
    </source>
</evidence>
<comment type="caution">
    <text evidence="12">The sequence shown here is derived from an EMBL/GenBank/DDBJ whole genome shotgun (WGS) entry which is preliminary data.</text>
</comment>
<evidence type="ECO:0000256" key="1">
    <source>
        <dbReference type="ARBA" id="ARBA00004141"/>
    </source>
</evidence>
<dbReference type="CDD" id="cd00400">
    <property type="entry name" value="Voltage_gated_ClC"/>
    <property type="match status" value="1"/>
</dbReference>
<feature type="transmembrane region" description="Helical" evidence="10">
    <location>
        <begin position="295"/>
        <end position="314"/>
    </location>
</feature>
<dbReference type="Proteomes" id="UP000658202">
    <property type="component" value="Unassembled WGS sequence"/>
</dbReference>
<reference evidence="11" key="1">
    <citation type="journal article" date="2014" name="Int. J. Syst. Evol. Microbiol.">
        <title>Complete genome of a new Firmicutes species belonging to the dominant human colonic microbiota ('Ruminococcus bicirculans') reveals two chromosomes and a selective capacity to utilize plant glucans.</title>
        <authorList>
            <consortium name="NISC Comparative Sequencing Program"/>
            <person name="Wegmann U."/>
            <person name="Louis P."/>
            <person name="Goesmann A."/>
            <person name="Henrissat B."/>
            <person name="Duncan S.H."/>
            <person name="Flint H.J."/>
        </authorList>
    </citation>
    <scope>NUCLEOTIDE SEQUENCE</scope>
    <source>
        <strain evidence="11">CCM 8490</strain>
    </source>
</reference>
<feature type="transmembrane region" description="Helical" evidence="10">
    <location>
        <begin position="222"/>
        <end position="242"/>
    </location>
</feature>
<dbReference type="PRINTS" id="PR00762">
    <property type="entry name" value="CLCHANNEL"/>
</dbReference>
<dbReference type="AlphaFoldDB" id="A0A420D9S5"/>
<keyword evidence="7" id="KW-0869">Chloride channel</keyword>
<keyword evidence="5" id="KW-0406">Ion transport</keyword>
<keyword evidence="9" id="KW-0407">Ion channel</keyword>
<dbReference type="RefSeq" id="WP_120213505.1">
    <property type="nucleotide sequence ID" value="NZ_BMCW01000003.1"/>
</dbReference>
<dbReference type="InterPro" id="IPR050368">
    <property type="entry name" value="ClC-type_chloride_channel"/>
</dbReference>